<dbReference type="GO" id="GO:0006265">
    <property type="term" value="P:DNA topological change"/>
    <property type="evidence" value="ECO:0007669"/>
    <property type="project" value="UniProtKB-UniRule"/>
</dbReference>
<dbReference type="SUPFAM" id="SSF56741">
    <property type="entry name" value="Eukaryotic DNA topoisomerase I, N-terminal DNA-binding fragment"/>
    <property type="match status" value="1"/>
</dbReference>
<dbReference type="Gene3D" id="1.10.132.10">
    <property type="match status" value="1"/>
</dbReference>
<dbReference type="CDD" id="cd00660">
    <property type="entry name" value="Topoisomer_IB_N"/>
    <property type="match status" value="1"/>
</dbReference>
<evidence type="ECO:0000256" key="7">
    <source>
        <dbReference type="ARBA" id="ARBA00023242"/>
    </source>
</evidence>
<proteinExistence type="inferred from homology"/>
<dbReference type="SMART" id="SM00435">
    <property type="entry name" value="TOPEUc"/>
    <property type="match status" value="1"/>
</dbReference>
<evidence type="ECO:0000256" key="1">
    <source>
        <dbReference type="ARBA" id="ARBA00000213"/>
    </source>
</evidence>
<feature type="domain" description="DNA topoisomerase I eukaryotic-type" evidence="12">
    <location>
        <begin position="253"/>
        <end position="608"/>
    </location>
</feature>
<dbReference type="PROSITE" id="PS52038">
    <property type="entry name" value="TOPO_IB_2"/>
    <property type="match status" value="1"/>
</dbReference>
<dbReference type="FunCoup" id="C1FD86">
    <property type="interactions" value="1444"/>
</dbReference>
<comment type="catalytic activity">
    <reaction evidence="1 8 9">
        <text>ATP-independent breakage of single-stranded DNA, followed by passage and rejoining.</text>
        <dbReference type="EC" id="5.6.2.1"/>
    </reaction>
</comment>
<keyword evidence="6 8" id="KW-0413">Isomerase</keyword>
<accession>C1FD86</accession>
<organism evidence="13 14">
    <name type="scientific">Micromonas commoda (strain RCC299 / NOUM17 / CCMP2709)</name>
    <name type="common">Picoplanktonic green alga</name>
    <dbReference type="NCBI Taxonomy" id="296587"/>
    <lineage>
        <taxon>Eukaryota</taxon>
        <taxon>Viridiplantae</taxon>
        <taxon>Chlorophyta</taxon>
        <taxon>Mamiellophyceae</taxon>
        <taxon>Mamiellales</taxon>
        <taxon>Mamiellaceae</taxon>
        <taxon>Micromonas</taxon>
    </lineage>
</organism>
<feature type="compositionally biased region" description="Basic residues" evidence="11">
    <location>
        <begin position="41"/>
        <end position="57"/>
    </location>
</feature>
<dbReference type="GO" id="GO:0006260">
    <property type="term" value="P:DNA replication"/>
    <property type="evidence" value="ECO:0007669"/>
    <property type="project" value="TreeGrafter"/>
</dbReference>
<dbReference type="STRING" id="296587.C1FD86"/>
<feature type="active site" description="O-(3'-phospho-DNA)-tyrosine intermediate" evidence="8">
    <location>
        <position position="594"/>
    </location>
</feature>
<keyword evidence="5 8" id="KW-0238">DNA-binding</keyword>
<evidence type="ECO:0000256" key="10">
    <source>
        <dbReference type="SAM" id="Coils"/>
    </source>
</evidence>
<evidence type="ECO:0000313" key="13">
    <source>
        <dbReference type="EMBL" id="ACO68348.1"/>
    </source>
</evidence>
<evidence type="ECO:0000256" key="11">
    <source>
        <dbReference type="SAM" id="MobiDB-lite"/>
    </source>
</evidence>
<evidence type="ECO:0000256" key="2">
    <source>
        <dbReference type="ARBA" id="ARBA00004123"/>
    </source>
</evidence>
<sequence length="635" mass="72208">MSDGEDDLPLSTRARVAIAGNESDSDDDVPLSARVPGATTGKRKNMSNRNRPAHKRKSSDTEDDNSSDDKPIGSLVDISDRKSTTAGGSAKKKTKRADHEPWRAKRGAKQMWSTLEHNGVVFPPPYQAHGIPLVYDGHDVKLLPHEEEVATFFAVMKDTDYAQKDIFVKNFFDGFKKTLRGGPHGFIKDFKKCDFTKIYMWNLQERERKKSVSAEEKRKVKAEQAAAEEKYCWATIDGRRERVGNYKVEPPGLFRGRGEHPKMGRVKKRIMPEDIIINIGKGAKVPEPLPGHKWKQIIHNNTVTWLCGWNDTINTKDWKYVQFGATSSIKAESDIQKYEKARKLKLAVDAIRRDYFKKMKSGSVLEQQLAVTTYLVDKLALRAGGEKDDDLADTVGVCTLRVGHIDFLPPSTIKFDFLGKDSIRYLQEHEVDPLVFHAMQRFCKGKKKDQDIFDHIDPTKVNKHLQTLMPGLTIKVFRTYNASYTLNKLLKETTPAGDSTVPMKKAAYDAANKEVAVLCNHQKGVSKAHDAQMEKLQDKKKIIEKEIAALRRDKKDTNKAKIRTLKERLSKLELQMKMKDELKSVSLGTSKINYMDPRITIAWCKHNDVPPPTVYTKALVEKFNWAMEVEPDFDF</sequence>
<keyword evidence="7" id="KW-0539">Nucleus</keyword>
<evidence type="ECO:0000256" key="5">
    <source>
        <dbReference type="ARBA" id="ARBA00023125"/>
    </source>
</evidence>
<dbReference type="Pfam" id="PF02919">
    <property type="entry name" value="Topoisom_I_N"/>
    <property type="match status" value="1"/>
</dbReference>
<dbReference type="InterPro" id="IPR018521">
    <property type="entry name" value="TopoIB_AS"/>
</dbReference>
<dbReference type="PRINTS" id="PR00416">
    <property type="entry name" value="EUTPISMRASEI"/>
</dbReference>
<dbReference type="InterPro" id="IPR013499">
    <property type="entry name" value="TopoI_euk"/>
</dbReference>
<dbReference type="InterPro" id="IPR011010">
    <property type="entry name" value="DNA_brk_join_enz"/>
</dbReference>
<dbReference type="InterPro" id="IPR025834">
    <property type="entry name" value="TopoI_C_dom"/>
</dbReference>
<dbReference type="OMA" id="HRWKEVK"/>
<keyword evidence="4 8" id="KW-0799">Topoisomerase</keyword>
<feature type="coiled-coil region" evidence="10">
    <location>
        <begin position="526"/>
        <end position="582"/>
    </location>
</feature>
<comment type="similarity">
    <text evidence="3 8 9">Belongs to the type IB topoisomerase family.</text>
</comment>
<dbReference type="InterPro" id="IPR036202">
    <property type="entry name" value="TopoI_DNA-bd_euk_N_sf"/>
</dbReference>
<dbReference type="CDD" id="cd00659">
    <property type="entry name" value="Topo_IB_C"/>
    <property type="match status" value="1"/>
</dbReference>
<keyword evidence="14" id="KW-1185">Reference proteome</keyword>
<dbReference type="InParanoid" id="C1FD86"/>
<dbReference type="Gene3D" id="1.10.10.41">
    <property type="entry name" value="Yeast DNA topoisomerase - domain 1"/>
    <property type="match status" value="1"/>
</dbReference>
<evidence type="ECO:0000256" key="9">
    <source>
        <dbReference type="RuleBase" id="RU365101"/>
    </source>
</evidence>
<dbReference type="Gene3D" id="2.170.11.10">
    <property type="entry name" value="DNA Topoisomerase I, domain 2"/>
    <property type="match status" value="1"/>
</dbReference>
<dbReference type="Pfam" id="PF01028">
    <property type="entry name" value="Topoisom_I"/>
    <property type="match status" value="1"/>
</dbReference>
<dbReference type="RefSeq" id="XP_002507090.1">
    <property type="nucleotide sequence ID" value="XM_002507044.1"/>
</dbReference>
<dbReference type="InterPro" id="IPR051062">
    <property type="entry name" value="Topoisomerase_IB"/>
</dbReference>
<dbReference type="PANTHER" id="PTHR10290:SF3">
    <property type="entry name" value="DNA TOPOISOMERASE 1"/>
    <property type="match status" value="1"/>
</dbReference>
<dbReference type="GO" id="GO:0003677">
    <property type="term" value="F:DNA binding"/>
    <property type="evidence" value="ECO:0007669"/>
    <property type="project" value="UniProtKB-UniRule"/>
</dbReference>
<dbReference type="GO" id="GO:0005730">
    <property type="term" value="C:nucleolus"/>
    <property type="evidence" value="ECO:0007669"/>
    <property type="project" value="TreeGrafter"/>
</dbReference>
<dbReference type="InterPro" id="IPR001631">
    <property type="entry name" value="TopoI"/>
</dbReference>
<dbReference type="PANTHER" id="PTHR10290">
    <property type="entry name" value="DNA TOPOISOMERASE I"/>
    <property type="match status" value="1"/>
</dbReference>
<dbReference type="Proteomes" id="UP000002009">
    <property type="component" value="Chromosome 1"/>
</dbReference>
<dbReference type="EMBL" id="CP001574">
    <property type="protein sequence ID" value="ACO68348.1"/>
    <property type="molecule type" value="Genomic_DNA"/>
</dbReference>
<evidence type="ECO:0000259" key="12">
    <source>
        <dbReference type="SMART" id="SM00435"/>
    </source>
</evidence>
<dbReference type="InterPro" id="IPR008336">
    <property type="entry name" value="TopoI_DNA-bd_euk"/>
</dbReference>
<dbReference type="InterPro" id="IPR013500">
    <property type="entry name" value="TopoI_cat_euk"/>
</dbReference>
<dbReference type="Gene3D" id="3.90.15.10">
    <property type="entry name" value="Topoisomerase I, Chain A, domain 3"/>
    <property type="match status" value="1"/>
</dbReference>
<evidence type="ECO:0000256" key="3">
    <source>
        <dbReference type="ARBA" id="ARBA00006645"/>
    </source>
</evidence>
<gene>
    <name evidence="13" type="primary">TOP1</name>
    <name evidence="13" type="ORF">MICPUN_113917</name>
</gene>
<dbReference type="EC" id="5.6.2.1" evidence="9"/>
<evidence type="ECO:0000313" key="14">
    <source>
        <dbReference type="Proteomes" id="UP000002009"/>
    </source>
</evidence>
<evidence type="ECO:0000256" key="6">
    <source>
        <dbReference type="ARBA" id="ARBA00023235"/>
    </source>
</evidence>
<dbReference type="eggNOG" id="KOG0981">
    <property type="taxonomic scope" value="Eukaryota"/>
</dbReference>
<dbReference type="InterPro" id="IPR013034">
    <property type="entry name" value="DNA_topo_DNA_db_N_dom1"/>
</dbReference>
<dbReference type="FunFam" id="1.10.10.41:FF:000001">
    <property type="entry name" value="DNA topoisomerase I"/>
    <property type="match status" value="1"/>
</dbReference>
<comment type="subcellular location">
    <subcellularLocation>
        <location evidence="2">Nucleus</location>
    </subcellularLocation>
</comment>
<dbReference type="KEGG" id="mis:MICPUN_113917"/>
<dbReference type="GO" id="GO:0003917">
    <property type="term" value="F:DNA topoisomerase type I (single strand cut, ATP-independent) activity"/>
    <property type="evidence" value="ECO:0007669"/>
    <property type="project" value="UniProtKB-UniRule"/>
</dbReference>
<dbReference type="Pfam" id="PF14370">
    <property type="entry name" value="Topo_C_assoc"/>
    <property type="match status" value="1"/>
</dbReference>
<dbReference type="GeneID" id="8250408"/>
<dbReference type="OrthoDB" id="47179at2759"/>
<evidence type="ECO:0000256" key="4">
    <source>
        <dbReference type="ARBA" id="ARBA00023029"/>
    </source>
</evidence>
<comment type="function">
    <text evidence="9">Releases the supercoiling and torsional tension of DNA introduced during the DNA replication and transcription by transiently cleaving and rejoining one strand of the DNA duplex. Introduces a single-strand break via transesterification at the specific target site 5'-[CT]CCTTp site in duplex DNA. The scissile phosphodiester is attacked by the catalytic tyrosine of the enzyme, resulting in the formation of a DNA-(3'-phosphotyrosyl)-enzyme intermediate and the expulsion of a 5'-OH DNA strand. The free DNA strand then undergoes passage around the unbroken strand thus removing DNA supercoils. Finally, in the religation step, the DNA 5'-OH attacks the covalent intermediate to expel the active-site tyrosine and restore the DNA phosphodiester backbone.</text>
</comment>
<protein>
    <recommendedName>
        <fullName evidence="9">DNA topoisomerase I</fullName>
        <ecNumber evidence="9">5.6.2.1</ecNumber>
    </recommendedName>
    <alternativeName>
        <fullName evidence="9">DNA topoisomerase 1</fullName>
    </alternativeName>
</protein>
<name>C1FD86_MICCC</name>
<dbReference type="InterPro" id="IPR013030">
    <property type="entry name" value="DNA_topo_DNA_db_N_dom2"/>
</dbReference>
<dbReference type="InterPro" id="IPR014711">
    <property type="entry name" value="TopoI_cat_a-hlx-sub_euk"/>
</dbReference>
<dbReference type="InterPro" id="IPR014727">
    <property type="entry name" value="TopoI_cat_a/b-sub_euk"/>
</dbReference>
<dbReference type="FunFam" id="3.90.15.10:FF:000003">
    <property type="entry name" value="DNA topoisomerase I"/>
    <property type="match status" value="1"/>
</dbReference>
<evidence type="ECO:0000256" key="8">
    <source>
        <dbReference type="PROSITE-ProRule" id="PRU01382"/>
    </source>
</evidence>
<dbReference type="GO" id="GO:0007059">
    <property type="term" value="P:chromosome segregation"/>
    <property type="evidence" value="ECO:0007669"/>
    <property type="project" value="TreeGrafter"/>
</dbReference>
<keyword evidence="10" id="KW-0175">Coiled coil</keyword>
<feature type="region of interest" description="Disordered" evidence="11">
    <location>
        <begin position="1"/>
        <end position="105"/>
    </location>
</feature>
<dbReference type="SUPFAM" id="SSF56349">
    <property type="entry name" value="DNA breaking-rejoining enzymes"/>
    <property type="match status" value="1"/>
</dbReference>
<dbReference type="GO" id="GO:0005694">
    <property type="term" value="C:chromosome"/>
    <property type="evidence" value="ECO:0007669"/>
    <property type="project" value="InterPro"/>
</dbReference>
<reference evidence="13 14" key="1">
    <citation type="journal article" date="2009" name="Science">
        <title>Green evolution and dynamic adaptations revealed by genomes of the marine picoeukaryotes Micromonas.</title>
        <authorList>
            <person name="Worden A.Z."/>
            <person name="Lee J.H."/>
            <person name="Mock T."/>
            <person name="Rouze P."/>
            <person name="Simmons M.P."/>
            <person name="Aerts A.L."/>
            <person name="Allen A.E."/>
            <person name="Cuvelier M.L."/>
            <person name="Derelle E."/>
            <person name="Everett M.V."/>
            <person name="Foulon E."/>
            <person name="Grimwood J."/>
            <person name="Gundlach H."/>
            <person name="Henrissat B."/>
            <person name="Napoli C."/>
            <person name="McDonald S.M."/>
            <person name="Parker M.S."/>
            <person name="Rombauts S."/>
            <person name="Salamov A."/>
            <person name="Von Dassow P."/>
            <person name="Badger J.H."/>
            <person name="Coutinho P.M."/>
            <person name="Demir E."/>
            <person name="Dubchak I."/>
            <person name="Gentemann C."/>
            <person name="Eikrem W."/>
            <person name="Gready J.E."/>
            <person name="John U."/>
            <person name="Lanier W."/>
            <person name="Lindquist E.A."/>
            <person name="Lucas S."/>
            <person name="Mayer K.F."/>
            <person name="Moreau H."/>
            <person name="Not F."/>
            <person name="Otillar R."/>
            <person name="Panaud O."/>
            <person name="Pangilinan J."/>
            <person name="Paulsen I."/>
            <person name="Piegu B."/>
            <person name="Poliakov A."/>
            <person name="Robbens S."/>
            <person name="Schmutz J."/>
            <person name="Toulza E."/>
            <person name="Wyss T."/>
            <person name="Zelensky A."/>
            <person name="Zhou K."/>
            <person name="Armbrust E.V."/>
            <person name="Bhattacharya D."/>
            <person name="Goodenough U.W."/>
            <person name="Van de Peer Y."/>
            <person name="Grigoriev I.V."/>
        </authorList>
    </citation>
    <scope>NUCLEOTIDE SEQUENCE [LARGE SCALE GENOMIC DNA]</scope>
    <source>
        <strain evidence="14">RCC299 / NOUM17</strain>
    </source>
</reference>
<dbReference type="FunFam" id="2.170.11.10:FF:000001">
    <property type="entry name" value="DNA topoisomerase I"/>
    <property type="match status" value="1"/>
</dbReference>
<dbReference type="PROSITE" id="PS00176">
    <property type="entry name" value="TOPO_IB_1"/>
    <property type="match status" value="1"/>
</dbReference>
<dbReference type="AlphaFoldDB" id="C1FD86"/>